<dbReference type="PIRSF" id="PIRSF012508">
    <property type="entry name" value="YerC"/>
    <property type="match status" value="1"/>
</dbReference>
<dbReference type="Gene3D" id="1.10.1270.10">
    <property type="entry name" value="TrpR-like"/>
    <property type="match status" value="1"/>
</dbReference>
<dbReference type="Proteomes" id="UP000783287">
    <property type="component" value="Unassembled WGS sequence"/>
</dbReference>
<accession>A0A955L5E0</accession>
<organism evidence="1 2">
    <name type="scientific">Candidatus Dojkabacteria bacterium</name>
    <dbReference type="NCBI Taxonomy" id="2099670"/>
    <lineage>
        <taxon>Bacteria</taxon>
        <taxon>Candidatus Dojkabacteria</taxon>
    </lineage>
</organism>
<dbReference type="GO" id="GO:0003700">
    <property type="term" value="F:DNA-binding transcription factor activity"/>
    <property type="evidence" value="ECO:0007669"/>
    <property type="project" value="InterPro"/>
</dbReference>
<dbReference type="Pfam" id="PF01371">
    <property type="entry name" value="Trp_repressor"/>
    <property type="match status" value="1"/>
</dbReference>
<gene>
    <name evidence="1" type="ORF">KC909_03375</name>
</gene>
<name>A0A955L5E0_9BACT</name>
<dbReference type="NCBIfam" id="TIGR02531">
    <property type="entry name" value="yecD_yerC"/>
    <property type="match status" value="1"/>
</dbReference>
<proteinExistence type="predicted"/>
<protein>
    <submittedName>
        <fullName evidence="1">TrpR-like protein</fullName>
    </submittedName>
</protein>
<dbReference type="PANTHER" id="PTHR40080:SF1">
    <property type="entry name" value="TRPR-LIKE PROTEIN YERC_YECD"/>
    <property type="match status" value="1"/>
</dbReference>
<reference evidence="1" key="2">
    <citation type="journal article" date="2021" name="Microbiome">
        <title>Successional dynamics and alternative stable states in a saline activated sludge microbial community over 9 years.</title>
        <authorList>
            <person name="Wang Y."/>
            <person name="Ye J."/>
            <person name="Ju F."/>
            <person name="Liu L."/>
            <person name="Boyd J.A."/>
            <person name="Deng Y."/>
            <person name="Parks D.H."/>
            <person name="Jiang X."/>
            <person name="Yin X."/>
            <person name="Woodcroft B.J."/>
            <person name="Tyson G.W."/>
            <person name="Hugenholtz P."/>
            <person name="Polz M.F."/>
            <person name="Zhang T."/>
        </authorList>
    </citation>
    <scope>NUCLEOTIDE SEQUENCE</scope>
    <source>
        <strain evidence="1">HKST-UBA14</strain>
    </source>
</reference>
<dbReference type="InterPro" id="IPR013368">
    <property type="entry name" value="YecD_YerC"/>
</dbReference>
<dbReference type="InterPro" id="IPR000831">
    <property type="entry name" value="Trp_repress"/>
</dbReference>
<dbReference type="InterPro" id="IPR010921">
    <property type="entry name" value="Trp_repressor/repl_initiator"/>
</dbReference>
<dbReference type="InterPro" id="IPR038116">
    <property type="entry name" value="TrpR-like_sf"/>
</dbReference>
<comment type="caution">
    <text evidence="1">The sequence shown here is derived from an EMBL/GenBank/DDBJ whole genome shotgun (WGS) entry which is preliminary data.</text>
</comment>
<evidence type="ECO:0000313" key="1">
    <source>
        <dbReference type="EMBL" id="MCA9383380.1"/>
    </source>
</evidence>
<dbReference type="AlphaFoldDB" id="A0A955L5E0"/>
<dbReference type="GO" id="GO:0043565">
    <property type="term" value="F:sequence-specific DNA binding"/>
    <property type="evidence" value="ECO:0007669"/>
    <property type="project" value="InterPro"/>
</dbReference>
<reference evidence="1" key="1">
    <citation type="submission" date="2020-04" db="EMBL/GenBank/DDBJ databases">
        <authorList>
            <person name="Zhang T."/>
        </authorList>
    </citation>
    <scope>NUCLEOTIDE SEQUENCE</scope>
    <source>
        <strain evidence="1">HKST-UBA14</strain>
    </source>
</reference>
<dbReference type="SUPFAM" id="SSF48295">
    <property type="entry name" value="TrpR-like"/>
    <property type="match status" value="1"/>
</dbReference>
<dbReference type="EMBL" id="JAGQLK010000062">
    <property type="protein sequence ID" value="MCA9383380.1"/>
    <property type="molecule type" value="Genomic_DNA"/>
</dbReference>
<dbReference type="PANTHER" id="PTHR40080">
    <property type="entry name" value="LMO1763 PROTEIN"/>
    <property type="match status" value="1"/>
</dbReference>
<sequence>MQKQTAKEKKNIELYQAFLKLGSVEECAKFMRDLCTEQEIETLSERWQVAQKVDNKIPYRKISEDTGASTATITRVAHWLHHGMGGYKLMLDRIKN</sequence>
<evidence type="ECO:0000313" key="2">
    <source>
        <dbReference type="Proteomes" id="UP000783287"/>
    </source>
</evidence>